<name>A0A3M7PRR8_BRAPC</name>
<dbReference type="AlphaFoldDB" id="A0A3M7PRR8"/>
<sequence length="562" mass="65812">MNIPNKSVFVNHKAKYNNRETLALKSIDLASSQEIKLKKFNSNFEKITQENKASVNELPKKYLTTIQLNFNLDNKLNNQTNFEALKFRTKSKKSKIEQKASEIVDENKFLPNNLKEEPEVIMVDENKFRYKDIEIDFKSNQISSKKSELKEVSDDKISILSATESLNSLDENSRIFVENFFDRKLSSNSSKNHKESNEYDSRKIEDIQVQESKNNFLEDLFNYIPKREDLNQNKPQTFLEKLNFLENFQQKNPVLGKIIKNYTSSNRIMTNPKASMFIQKRNLLNCNCIQNGLLCCLSELEKDGDMNLMEKCCNKCTAFELSEPSHLNDESFYEIVEASNLLNSNEFRRFFRKFKNKNLNCWCFTCSNNFSCCINAIYESLEINDFKKLDPTFKKNSCCSRCVKPDEENGEKSEEISENKEDPIASVRSSIDELLETSEIDRNRIDIARKSIQKSFELFFRSENNSGEEKLSNFGVQEPTNSKSPLEKVNYEVKPIESQTPRKSIIKSKPKFFQKSNDKKKSVTFEDPKRGFMRVEIPDWLEHLRDPVYSKQFNKCREEWKN</sequence>
<evidence type="ECO:0000313" key="1">
    <source>
        <dbReference type="EMBL" id="RNA01465.1"/>
    </source>
</evidence>
<keyword evidence="2" id="KW-1185">Reference proteome</keyword>
<proteinExistence type="predicted"/>
<dbReference type="EMBL" id="REGN01009314">
    <property type="protein sequence ID" value="RNA01465.1"/>
    <property type="molecule type" value="Genomic_DNA"/>
</dbReference>
<gene>
    <name evidence="1" type="ORF">BpHYR1_017709</name>
</gene>
<evidence type="ECO:0000313" key="2">
    <source>
        <dbReference type="Proteomes" id="UP000276133"/>
    </source>
</evidence>
<reference evidence="1 2" key="1">
    <citation type="journal article" date="2018" name="Sci. Rep.">
        <title>Genomic signatures of local adaptation to the degree of environmental predictability in rotifers.</title>
        <authorList>
            <person name="Franch-Gras L."/>
            <person name="Hahn C."/>
            <person name="Garcia-Roger E.M."/>
            <person name="Carmona M.J."/>
            <person name="Serra M."/>
            <person name="Gomez A."/>
        </authorList>
    </citation>
    <scope>NUCLEOTIDE SEQUENCE [LARGE SCALE GENOMIC DNA]</scope>
    <source>
        <strain evidence="1">HYR1</strain>
    </source>
</reference>
<accession>A0A3M7PRR8</accession>
<dbReference type="OrthoDB" id="10605621at2759"/>
<dbReference type="Proteomes" id="UP000276133">
    <property type="component" value="Unassembled WGS sequence"/>
</dbReference>
<comment type="caution">
    <text evidence="1">The sequence shown here is derived from an EMBL/GenBank/DDBJ whole genome shotgun (WGS) entry which is preliminary data.</text>
</comment>
<protein>
    <submittedName>
        <fullName evidence="1">Uncharacterized protein</fullName>
    </submittedName>
</protein>
<organism evidence="1 2">
    <name type="scientific">Brachionus plicatilis</name>
    <name type="common">Marine rotifer</name>
    <name type="synonym">Brachionus muelleri</name>
    <dbReference type="NCBI Taxonomy" id="10195"/>
    <lineage>
        <taxon>Eukaryota</taxon>
        <taxon>Metazoa</taxon>
        <taxon>Spiralia</taxon>
        <taxon>Gnathifera</taxon>
        <taxon>Rotifera</taxon>
        <taxon>Eurotatoria</taxon>
        <taxon>Monogononta</taxon>
        <taxon>Pseudotrocha</taxon>
        <taxon>Ploima</taxon>
        <taxon>Brachionidae</taxon>
        <taxon>Brachionus</taxon>
    </lineage>
</organism>